<feature type="transmembrane region" description="Helical" evidence="7">
    <location>
        <begin position="16"/>
        <end position="35"/>
    </location>
</feature>
<feature type="transmembrane region" description="Helical" evidence="7">
    <location>
        <begin position="76"/>
        <end position="97"/>
    </location>
</feature>
<accession>A0A2A9E8L4</accession>
<dbReference type="InterPro" id="IPR037185">
    <property type="entry name" value="EmrE-like"/>
</dbReference>
<evidence type="ECO:0000256" key="2">
    <source>
        <dbReference type="ARBA" id="ARBA00007362"/>
    </source>
</evidence>
<sequence>MSSPGNVAVARRGASWIPYAALLVLFWGVWGAFSSLPTSRYGYPDEMIYVVWAFTMLIPAYVAMRGQTFDRRGIAMRYGLIIGLAGAGGQLLLFKALTMGPAYVIFPIIALSPAITVVMALVALRERVTRLAGVGVVLALVAIVAFSISSGDSDISAGSYLVLAVLICIAWGVQAYFMRKAATVGVNDATTFGWMTISALLLVPVAILMMGGIPGGFPWQAPGLTAITQVLNAVGALFLVMALSRGKASIVAPVTNALAPVLTIVLSLIIYQTLPSAFQGIGIVLALAGSTLMVYSDEKRSETPSTGEVAAVPPSVQDARAADSTPEPR</sequence>
<proteinExistence type="inferred from homology"/>
<evidence type="ECO:0000256" key="3">
    <source>
        <dbReference type="ARBA" id="ARBA00022692"/>
    </source>
</evidence>
<dbReference type="OrthoDB" id="7541381at2"/>
<evidence type="ECO:0000313" key="9">
    <source>
        <dbReference type="EMBL" id="PFG34891.1"/>
    </source>
</evidence>
<dbReference type="AlphaFoldDB" id="A0A2A9E8L4"/>
<dbReference type="EMBL" id="PDJG01000001">
    <property type="protein sequence ID" value="PFG34891.1"/>
    <property type="molecule type" value="Genomic_DNA"/>
</dbReference>
<dbReference type="PANTHER" id="PTHR32322:SF2">
    <property type="entry name" value="EAMA DOMAIN-CONTAINING PROTEIN"/>
    <property type="match status" value="1"/>
</dbReference>
<evidence type="ECO:0000313" key="10">
    <source>
        <dbReference type="Proteomes" id="UP000225548"/>
    </source>
</evidence>
<feature type="transmembrane region" description="Helical" evidence="7">
    <location>
        <begin position="157"/>
        <end position="177"/>
    </location>
</feature>
<dbReference type="RefSeq" id="WP_098455853.1">
    <property type="nucleotide sequence ID" value="NZ_PDJG01000001.1"/>
</dbReference>
<feature type="transmembrane region" description="Helical" evidence="7">
    <location>
        <begin position="189"/>
        <end position="213"/>
    </location>
</feature>
<reference evidence="9 10" key="1">
    <citation type="submission" date="2017-10" db="EMBL/GenBank/DDBJ databases">
        <title>Sequencing the genomes of 1000 actinobacteria strains.</title>
        <authorList>
            <person name="Klenk H.-P."/>
        </authorList>
    </citation>
    <scope>NUCLEOTIDE SEQUENCE [LARGE SCALE GENOMIC DNA]</scope>
    <source>
        <strain evidence="9 10">DSM 18966</strain>
    </source>
</reference>
<feature type="transmembrane region" description="Helical" evidence="7">
    <location>
        <begin position="277"/>
        <end position="295"/>
    </location>
</feature>
<feature type="domain" description="EamA" evidence="8">
    <location>
        <begin position="15"/>
        <end position="146"/>
    </location>
</feature>
<feature type="transmembrane region" description="Helical" evidence="7">
    <location>
        <begin position="103"/>
        <end position="124"/>
    </location>
</feature>
<feature type="transmembrane region" description="Helical" evidence="7">
    <location>
        <begin position="219"/>
        <end position="243"/>
    </location>
</feature>
<evidence type="ECO:0000256" key="1">
    <source>
        <dbReference type="ARBA" id="ARBA00004141"/>
    </source>
</evidence>
<gene>
    <name evidence="9" type="ORF">ATL42_2822</name>
</gene>
<dbReference type="InterPro" id="IPR000620">
    <property type="entry name" value="EamA_dom"/>
</dbReference>
<dbReference type="SUPFAM" id="SSF103481">
    <property type="entry name" value="Multidrug resistance efflux transporter EmrE"/>
    <property type="match status" value="2"/>
</dbReference>
<name>A0A2A9E8L4_9MICO</name>
<feature type="domain" description="EamA" evidence="8">
    <location>
        <begin position="160"/>
        <end position="294"/>
    </location>
</feature>
<keyword evidence="4 7" id="KW-1133">Transmembrane helix</keyword>
<dbReference type="PANTHER" id="PTHR32322">
    <property type="entry name" value="INNER MEMBRANE TRANSPORTER"/>
    <property type="match status" value="1"/>
</dbReference>
<keyword evidence="3 7" id="KW-0812">Transmembrane</keyword>
<feature type="transmembrane region" description="Helical" evidence="7">
    <location>
        <begin position="131"/>
        <end position="151"/>
    </location>
</feature>
<dbReference type="Gene3D" id="1.10.3730.20">
    <property type="match status" value="1"/>
</dbReference>
<feature type="transmembrane region" description="Helical" evidence="7">
    <location>
        <begin position="250"/>
        <end position="271"/>
    </location>
</feature>
<comment type="caution">
    <text evidence="9">The sequence shown here is derived from an EMBL/GenBank/DDBJ whole genome shotgun (WGS) entry which is preliminary data.</text>
</comment>
<evidence type="ECO:0000256" key="5">
    <source>
        <dbReference type="ARBA" id="ARBA00023136"/>
    </source>
</evidence>
<organism evidence="9 10">
    <name type="scientific">Sanguibacter antarcticus</name>
    <dbReference type="NCBI Taxonomy" id="372484"/>
    <lineage>
        <taxon>Bacteria</taxon>
        <taxon>Bacillati</taxon>
        <taxon>Actinomycetota</taxon>
        <taxon>Actinomycetes</taxon>
        <taxon>Micrococcales</taxon>
        <taxon>Sanguibacteraceae</taxon>
        <taxon>Sanguibacter</taxon>
    </lineage>
</organism>
<feature type="transmembrane region" description="Helical" evidence="7">
    <location>
        <begin position="47"/>
        <end position="64"/>
    </location>
</feature>
<comment type="subcellular location">
    <subcellularLocation>
        <location evidence="1">Membrane</location>
        <topology evidence="1">Multi-pass membrane protein</topology>
    </subcellularLocation>
</comment>
<dbReference type="InterPro" id="IPR050638">
    <property type="entry name" value="AA-Vitamin_Transporters"/>
</dbReference>
<evidence type="ECO:0000256" key="6">
    <source>
        <dbReference type="SAM" id="MobiDB-lite"/>
    </source>
</evidence>
<protein>
    <submittedName>
        <fullName evidence="9">Putative membrane protein</fullName>
    </submittedName>
</protein>
<comment type="similarity">
    <text evidence="2">Belongs to the EamA transporter family.</text>
</comment>
<keyword evidence="5 7" id="KW-0472">Membrane</keyword>
<evidence type="ECO:0000256" key="7">
    <source>
        <dbReference type="SAM" id="Phobius"/>
    </source>
</evidence>
<dbReference type="Pfam" id="PF00892">
    <property type="entry name" value="EamA"/>
    <property type="match status" value="2"/>
</dbReference>
<dbReference type="GO" id="GO:0016020">
    <property type="term" value="C:membrane"/>
    <property type="evidence" value="ECO:0007669"/>
    <property type="project" value="UniProtKB-SubCell"/>
</dbReference>
<evidence type="ECO:0000256" key="4">
    <source>
        <dbReference type="ARBA" id="ARBA00022989"/>
    </source>
</evidence>
<dbReference type="Proteomes" id="UP000225548">
    <property type="component" value="Unassembled WGS sequence"/>
</dbReference>
<feature type="region of interest" description="Disordered" evidence="6">
    <location>
        <begin position="299"/>
        <end position="329"/>
    </location>
</feature>
<keyword evidence="10" id="KW-1185">Reference proteome</keyword>
<evidence type="ECO:0000259" key="8">
    <source>
        <dbReference type="Pfam" id="PF00892"/>
    </source>
</evidence>